<accession>A0A6C0D2U4</accession>
<dbReference type="EMBL" id="MN739528">
    <property type="protein sequence ID" value="QHT10773.1"/>
    <property type="molecule type" value="Genomic_DNA"/>
</dbReference>
<proteinExistence type="predicted"/>
<dbReference type="AlphaFoldDB" id="A0A6C0D2U4"/>
<reference evidence="1" key="1">
    <citation type="journal article" date="2020" name="Nature">
        <title>Giant virus diversity and host interactions through global metagenomics.</title>
        <authorList>
            <person name="Schulz F."/>
            <person name="Roux S."/>
            <person name="Paez-Espino D."/>
            <person name="Jungbluth S."/>
            <person name="Walsh D.A."/>
            <person name="Denef V.J."/>
            <person name="McMahon K.D."/>
            <person name="Konstantinidis K.T."/>
            <person name="Eloe-Fadrosh E.A."/>
            <person name="Kyrpides N.C."/>
            <person name="Woyke T."/>
        </authorList>
    </citation>
    <scope>NUCLEOTIDE SEQUENCE</scope>
    <source>
        <strain evidence="1">GVMAG-M-3300023174-107</strain>
    </source>
</reference>
<sequence>MEKETVKEDEDVKESVKAYIDNLNPLEKIAYDIAVARLKTSFDIEKSIGFKSKKST</sequence>
<organism evidence="1">
    <name type="scientific">viral metagenome</name>
    <dbReference type="NCBI Taxonomy" id="1070528"/>
    <lineage>
        <taxon>unclassified sequences</taxon>
        <taxon>metagenomes</taxon>
        <taxon>organismal metagenomes</taxon>
    </lineage>
</organism>
<evidence type="ECO:0000313" key="1">
    <source>
        <dbReference type="EMBL" id="QHT10773.1"/>
    </source>
</evidence>
<name>A0A6C0D2U4_9ZZZZ</name>
<protein>
    <submittedName>
        <fullName evidence="1">Uncharacterized protein</fullName>
    </submittedName>
</protein>